<evidence type="ECO:0000313" key="2">
    <source>
        <dbReference type="Proteomes" id="UP001165186"/>
    </source>
</evidence>
<keyword evidence="2" id="KW-1185">Reference proteome</keyword>
<reference evidence="1" key="1">
    <citation type="submission" date="2024-09" db="EMBL/GenBank/DDBJ databases">
        <title>Draft Genome Sequences of Neofusicoccum parvum.</title>
        <authorList>
            <person name="Ashida A."/>
            <person name="Camagna M."/>
            <person name="Tanaka A."/>
            <person name="Takemoto D."/>
        </authorList>
    </citation>
    <scope>NUCLEOTIDE SEQUENCE</scope>
    <source>
        <strain evidence="1">PPO83</strain>
    </source>
</reference>
<comment type="caution">
    <text evidence="1">The sequence shown here is derived from an EMBL/GenBank/DDBJ whole genome shotgun (WGS) entry which is preliminary data.</text>
</comment>
<organism evidence="1 2">
    <name type="scientific">Neofusicoccum parvum</name>
    <dbReference type="NCBI Taxonomy" id="310453"/>
    <lineage>
        <taxon>Eukaryota</taxon>
        <taxon>Fungi</taxon>
        <taxon>Dikarya</taxon>
        <taxon>Ascomycota</taxon>
        <taxon>Pezizomycotina</taxon>
        <taxon>Dothideomycetes</taxon>
        <taxon>Dothideomycetes incertae sedis</taxon>
        <taxon>Botryosphaeriales</taxon>
        <taxon>Botryosphaeriaceae</taxon>
        <taxon>Neofusicoccum</taxon>
    </lineage>
</organism>
<gene>
    <name evidence="1" type="primary">g10554</name>
    <name evidence="1" type="ORF">NpPPO83_00010554</name>
</gene>
<name>A0ACB5RVN2_9PEZI</name>
<protein>
    <submittedName>
        <fullName evidence="1">Dna repair protein rad5</fullName>
    </submittedName>
</protein>
<accession>A0ACB5RVN2</accession>
<dbReference type="Proteomes" id="UP001165186">
    <property type="component" value="Unassembled WGS sequence"/>
</dbReference>
<sequence>MKESVIKQEEPVISRPLGYMEAGASAETPIDLVDDESPMVIKEEENEPSELPSSAFHDVGHDELSAILIIDDDEDGRQDPPTTVHRTPLKLGNSVLSTPARKAEGRGNEKFRRIQKCLKDGISNEGYGPLSIANPTPGPSKAPHGNDQTSFEELKALYEAKKAEGNASLEDEMEFWGLASDEAVRAKQAEEHARYEADEADIGEGVDGEGLFVSDIGEGPSLGPNAKHERGLTEEIEEELWADLDGGKKRKRKASKSAGTRKRAKKGEGKKKRNGKRRDKTPDPTNRAFDSLLTTNVFKDTAANENLPDLPTVTETRKADALKKLLASVPADQKRKALTEKKELVAASQKFSPAARADGQGGWKITGMQSSLKIYQLVGAGFMRDRERVEDKPFGGICADAMGLGKTLLMIANIVGSRPKKSIPGEPKATLIVLPATLVTQWADELKKHVSPKLKLSILTYKSGSRPETHDTVDTLGHFDVVLTTYHEVRQSYPKTEIPIDLQTAEEKNDWWRRHFEENKGDLHRVEWKRVVLDEAQQIKNFKSATSLSCRALNSKFRWALSGTPILNSPLELYAYFKFLQVPFTGSFRVFKANYYATNSHEPGERLSIMVNRFMIRRTHKDTMFGAPILKLPKASERVHWVKFNDLERGIYEIVRRRMVARVNSFAKENTLQRNYRNVLTMLLRLRQMTGNVLLVEVVMKDLLEREDHEKIRELAQLELHGDESRRNQLVHLRKTLLKLPEDQDPTGQPKDESTPAVRPDEGAASDLENVPDEQVGIGGAHGLTFNFGKYLRDLRRGKKWDELQERTLCVVCREPPEQPYVTACYHIYCGECLEENQRKSALEGHARSRCRQCLMEYIWAHPCDQFDLDSIMSDVEEGEVNATAAPTSRWRKKVDENKAIRTWIETGNTILPSAKTIAVKAQILNWLEKDPNCKILVYTQFISMIHILKKICEMESWSFLEYSGQLTIASRDRALENFKKNNTSILLASLKCGGLGLNLTAAKHVISIDPWWNSAIEQQAFCRVFRIGQTEETSMTRFVVEGTIDESMISMQDRKKKEIDQVMGDSGTRRENLSVQEMMCLFGPVSEDREGRPFIMVEEKETLPRFNADSEDEGDED</sequence>
<proteinExistence type="predicted"/>
<dbReference type="EMBL" id="BSXG01000013">
    <property type="protein sequence ID" value="GME24536.1"/>
    <property type="molecule type" value="Genomic_DNA"/>
</dbReference>
<evidence type="ECO:0000313" key="1">
    <source>
        <dbReference type="EMBL" id="GME24536.1"/>
    </source>
</evidence>